<keyword evidence="4" id="KW-0408">Iron</keyword>
<keyword evidence="5" id="KW-0411">Iron-sulfur</keyword>
<dbReference type="Proteomes" id="UP000028042">
    <property type="component" value="Unassembled WGS sequence"/>
</dbReference>
<evidence type="ECO:0000256" key="6">
    <source>
        <dbReference type="ARBA" id="ARBA00023601"/>
    </source>
</evidence>
<evidence type="ECO:0000313" key="10">
    <source>
        <dbReference type="Proteomes" id="UP000028042"/>
    </source>
</evidence>
<dbReference type="CDD" id="cd01335">
    <property type="entry name" value="Radical_SAM"/>
    <property type="match status" value="1"/>
</dbReference>
<dbReference type="Gene3D" id="3.20.20.70">
    <property type="entry name" value="Aldolase class I"/>
    <property type="match status" value="1"/>
</dbReference>
<evidence type="ECO:0000256" key="2">
    <source>
        <dbReference type="ARBA" id="ARBA00022691"/>
    </source>
</evidence>
<reference evidence="9" key="2">
    <citation type="submission" date="2015-10" db="EMBL/GenBank/DDBJ databases">
        <title>Improved Draft Genome Sequence of Clostridium pasteurianum Strain ATCC 6013 (DSM 525) Using a Hybrid Next-Generation Sequencing Approach.</title>
        <authorList>
            <person name="Pyne M.E."/>
            <person name="Utturkar S.M."/>
            <person name="Brown S.D."/>
            <person name="Moo-Young M."/>
            <person name="Chung D.A."/>
            <person name="Chou P.C."/>
        </authorList>
    </citation>
    <scope>NUCLEOTIDE SEQUENCE</scope>
    <source>
        <strain evidence="9">ATCC 6013</strain>
    </source>
</reference>
<keyword evidence="3" id="KW-0479">Metal-binding</keyword>
<evidence type="ECO:0000256" key="1">
    <source>
        <dbReference type="ARBA" id="ARBA00001966"/>
    </source>
</evidence>
<dbReference type="Pfam" id="PF04055">
    <property type="entry name" value="Radical_SAM"/>
    <property type="match status" value="1"/>
</dbReference>
<dbReference type="GO" id="GO:0016491">
    <property type="term" value="F:oxidoreductase activity"/>
    <property type="evidence" value="ECO:0007669"/>
    <property type="project" value="InterPro"/>
</dbReference>
<proteinExistence type="inferred from homology"/>
<feature type="domain" description="Radical SAM core" evidence="7">
    <location>
        <begin position="97"/>
        <end position="266"/>
    </location>
</feature>
<dbReference type="GeneID" id="93072710"/>
<dbReference type="InterPro" id="IPR007197">
    <property type="entry name" value="rSAM"/>
</dbReference>
<reference evidence="8 11" key="1">
    <citation type="journal article" date="2015" name="Genome Announc.">
        <title>Complete Genome Sequence of the Nitrogen-Fixing and Solvent-Producing Clostridium pasteurianum DSM 525.</title>
        <authorList>
            <person name="Poehlein A."/>
            <person name="Grosse-Honebrink A."/>
            <person name="Zhang Y."/>
            <person name="Minton N.P."/>
            <person name="Daniel R."/>
        </authorList>
    </citation>
    <scope>NUCLEOTIDE SEQUENCE [LARGE SCALE GENOMIC DNA]</scope>
    <source>
        <strain evidence="8">DSM 525</strain>
        <strain evidence="11">DSM 525 / ATCC 6013</strain>
    </source>
</reference>
<keyword evidence="11" id="KW-1185">Reference proteome</keyword>
<dbReference type="EMBL" id="CP009268">
    <property type="protein sequence ID" value="AJA50564.1"/>
    <property type="molecule type" value="Genomic_DNA"/>
</dbReference>
<name>A0A0H3IYI5_CLOPA</name>
<evidence type="ECO:0000256" key="3">
    <source>
        <dbReference type="ARBA" id="ARBA00022723"/>
    </source>
</evidence>
<keyword evidence="2" id="KW-0949">S-adenosyl-L-methionine</keyword>
<comment type="cofactor">
    <cofactor evidence="1">
        <name>[4Fe-4S] cluster</name>
        <dbReference type="ChEBI" id="CHEBI:49883"/>
    </cofactor>
</comment>
<evidence type="ECO:0000259" key="7">
    <source>
        <dbReference type="Pfam" id="PF04055"/>
    </source>
</evidence>
<evidence type="ECO:0000256" key="4">
    <source>
        <dbReference type="ARBA" id="ARBA00023004"/>
    </source>
</evidence>
<sequence>MFVSNYITISKINEKEYILIHSYLNNIDIVEKNIAINLIKAKNSGDEVKNIEKNIFNELHKKGYLIKDKEEDRNRFIKLANKVLEISKSKVSSYVFIPSYKCNFRCPYCFELKTVKNESNNKIMDKSLVDIIYNEIDKDTYNDKKISISLFGGEPFLKENYEIIKYILKKSNDRKIKIDAITNGYEMQYYNKFFEIGAFSKLQITLDGDECMHDSRRFLKNGEATFQVIAKNIDNVLKFDKGPHISIRVNVDKDNYHSVKKLHDFIKNSGWYTNNKFSFYTKSVHACYLSNKEKIYDSDVIENVKLDDNKIVNMCYNAQYKVMFRDVEAIFDSKQLVPNFKTSTCGATKGMKVIDAFGNIYTCLEEVDNENNRVGTIDFEQKKFLYNSLWDLWQNRQIQNIDRCSRCGYSLTCGGNCPEHAKISNKDIYTSYCADIKKTYERVVREVASRYGGN</sequence>
<accession>A0A0H3IYI5</accession>
<dbReference type="RefSeq" id="WP_004455159.1">
    <property type="nucleotide sequence ID" value="NZ_ANZB01000001.1"/>
</dbReference>
<dbReference type="PANTHER" id="PTHR43273:SF3">
    <property type="entry name" value="ANAEROBIC SULFATASE-MATURATING ENZYME HOMOLOG ASLB-RELATED"/>
    <property type="match status" value="1"/>
</dbReference>
<dbReference type="GO" id="GO:0046872">
    <property type="term" value="F:metal ion binding"/>
    <property type="evidence" value="ECO:0007669"/>
    <property type="project" value="UniProtKB-KW"/>
</dbReference>
<evidence type="ECO:0000256" key="5">
    <source>
        <dbReference type="ARBA" id="ARBA00023014"/>
    </source>
</evidence>
<dbReference type="KEGG" id="cpae:CPAST_c04760"/>
<comment type="similarity">
    <text evidence="6">Belongs to the radical SAM superfamily. Anaerobic sulfatase-maturating enzyme family.</text>
</comment>
<dbReference type="InterPro" id="IPR023885">
    <property type="entry name" value="4Fe4S-binding_SPASM_dom"/>
</dbReference>
<dbReference type="SUPFAM" id="SSF102114">
    <property type="entry name" value="Radical SAM enzymes"/>
    <property type="match status" value="1"/>
</dbReference>
<dbReference type="GO" id="GO:0051536">
    <property type="term" value="F:iron-sulfur cluster binding"/>
    <property type="evidence" value="ECO:0007669"/>
    <property type="project" value="UniProtKB-KW"/>
</dbReference>
<evidence type="ECO:0000313" key="11">
    <source>
        <dbReference type="Proteomes" id="UP000030905"/>
    </source>
</evidence>
<evidence type="ECO:0000313" key="9">
    <source>
        <dbReference type="EMBL" id="KRU13424.1"/>
    </source>
</evidence>
<dbReference type="PANTHER" id="PTHR43273">
    <property type="entry name" value="ANAEROBIC SULFATASE-MATURATING ENZYME HOMOLOG ASLB-RELATED"/>
    <property type="match status" value="1"/>
</dbReference>
<protein>
    <submittedName>
        <fullName evidence="9">4Fe4S-binding SPASM domain containing protein</fullName>
    </submittedName>
    <submittedName>
        <fullName evidence="8">Radical SAM domain-containing protein</fullName>
    </submittedName>
</protein>
<dbReference type="PATRIC" id="fig|1262449.3.peg.366"/>
<dbReference type="UniPathway" id="UPA00782"/>
<dbReference type="KEGG" id="cpat:CLPA_c04760"/>
<dbReference type="InterPro" id="IPR058240">
    <property type="entry name" value="rSAM_sf"/>
</dbReference>
<dbReference type="Proteomes" id="UP000030905">
    <property type="component" value="Chromosome"/>
</dbReference>
<dbReference type="AlphaFoldDB" id="A0A0H3IYI5"/>
<gene>
    <name evidence="8" type="ORF">CLPA_c04760</name>
    <name evidence="9" type="ORF">CP6013_02672</name>
</gene>
<evidence type="ECO:0000313" key="8">
    <source>
        <dbReference type="EMBL" id="AJA50564.1"/>
    </source>
</evidence>
<dbReference type="eggNOG" id="COG0641">
    <property type="taxonomic scope" value="Bacteria"/>
</dbReference>
<dbReference type="NCBIfam" id="TIGR04085">
    <property type="entry name" value="rSAM_more_4Fe4S"/>
    <property type="match status" value="1"/>
</dbReference>
<dbReference type="SFLD" id="SFLDG01067">
    <property type="entry name" value="SPASM/twitch_domain_containing"/>
    <property type="match status" value="1"/>
</dbReference>
<reference evidence="9 10" key="3">
    <citation type="journal article" name="Genome Announc.">
        <title>Improved Draft Genome Sequence of Clostridium pasteurianum Strain ATCC 6013 (DSM 525) Using a Hybrid Next-Generation Sequencing Approach.</title>
        <authorList>
            <person name="Pyne M.E."/>
            <person name="Utturkar S."/>
            <person name="Brown S.D."/>
            <person name="Moo-Young M."/>
            <person name="Chung D.A."/>
            <person name="Chou C.P."/>
        </authorList>
    </citation>
    <scope>NUCLEOTIDE SEQUENCE [LARGE SCALE GENOMIC DNA]</scope>
    <source>
        <strain evidence="9 10">ATCC 6013</strain>
    </source>
</reference>
<dbReference type="InterPro" id="IPR013785">
    <property type="entry name" value="Aldolase_TIM"/>
</dbReference>
<dbReference type="InterPro" id="IPR023867">
    <property type="entry name" value="Sulphatase_maturase_rSAM"/>
</dbReference>
<dbReference type="SFLD" id="SFLDS00029">
    <property type="entry name" value="Radical_SAM"/>
    <property type="match status" value="1"/>
</dbReference>
<organism evidence="8 11">
    <name type="scientific">Clostridium pasteurianum DSM 525 = ATCC 6013</name>
    <dbReference type="NCBI Taxonomy" id="1262449"/>
    <lineage>
        <taxon>Bacteria</taxon>
        <taxon>Bacillati</taxon>
        <taxon>Bacillota</taxon>
        <taxon>Clostridia</taxon>
        <taxon>Eubacteriales</taxon>
        <taxon>Clostridiaceae</taxon>
        <taxon>Clostridium</taxon>
    </lineage>
</organism>
<dbReference type="EMBL" id="JPGY02000001">
    <property type="protein sequence ID" value="KRU13424.1"/>
    <property type="molecule type" value="Genomic_DNA"/>
</dbReference>